<dbReference type="EMBL" id="SRLO01000179">
    <property type="protein sequence ID" value="TNN69140.1"/>
    <property type="molecule type" value="Genomic_DNA"/>
</dbReference>
<evidence type="ECO:0000313" key="2">
    <source>
        <dbReference type="Proteomes" id="UP000314294"/>
    </source>
</evidence>
<dbReference type="AlphaFoldDB" id="A0A4Z2HU12"/>
<keyword evidence="2" id="KW-1185">Reference proteome</keyword>
<accession>A0A4Z2HU12</accession>
<comment type="caution">
    <text evidence="1">The sequence shown here is derived from an EMBL/GenBank/DDBJ whole genome shotgun (WGS) entry which is preliminary data.</text>
</comment>
<protein>
    <submittedName>
        <fullName evidence="1">Uncharacterized protein</fullName>
    </submittedName>
</protein>
<proteinExistence type="predicted"/>
<name>A0A4Z2HU12_9TELE</name>
<gene>
    <name evidence="1" type="ORF">EYF80_020607</name>
</gene>
<dbReference type="Proteomes" id="UP000314294">
    <property type="component" value="Unassembled WGS sequence"/>
</dbReference>
<sequence>MRPLDRDTATVGLFCGRTKGLKGTLVLHAIDAVLRIARRTFSRFSSASISNEKQMSAMTEFLEADFI</sequence>
<organism evidence="1 2">
    <name type="scientific">Liparis tanakae</name>
    <name type="common">Tanaka's snailfish</name>
    <dbReference type="NCBI Taxonomy" id="230148"/>
    <lineage>
        <taxon>Eukaryota</taxon>
        <taxon>Metazoa</taxon>
        <taxon>Chordata</taxon>
        <taxon>Craniata</taxon>
        <taxon>Vertebrata</taxon>
        <taxon>Euteleostomi</taxon>
        <taxon>Actinopterygii</taxon>
        <taxon>Neopterygii</taxon>
        <taxon>Teleostei</taxon>
        <taxon>Neoteleostei</taxon>
        <taxon>Acanthomorphata</taxon>
        <taxon>Eupercaria</taxon>
        <taxon>Perciformes</taxon>
        <taxon>Cottioidei</taxon>
        <taxon>Cottales</taxon>
        <taxon>Liparidae</taxon>
        <taxon>Liparis</taxon>
    </lineage>
</organism>
<reference evidence="1 2" key="1">
    <citation type="submission" date="2019-03" db="EMBL/GenBank/DDBJ databases">
        <title>First draft genome of Liparis tanakae, snailfish: a comprehensive survey of snailfish specific genes.</title>
        <authorList>
            <person name="Kim W."/>
            <person name="Song I."/>
            <person name="Jeong J.-H."/>
            <person name="Kim D."/>
            <person name="Kim S."/>
            <person name="Ryu S."/>
            <person name="Song J.Y."/>
            <person name="Lee S.K."/>
        </authorList>
    </citation>
    <scope>NUCLEOTIDE SEQUENCE [LARGE SCALE GENOMIC DNA]</scope>
    <source>
        <tissue evidence="1">Muscle</tissue>
    </source>
</reference>
<evidence type="ECO:0000313" key="1">
    <source>
        <dbReference type="EMBL" id="TNN69140.1"/>
    </source>
</evidence>